<evidence type="ECO:0000256" key="3">
    <source>
        <dbReference type="ARBA" id="ARBA00012812"/>
    </source>
</evidence>
<dbReference type="InterPro" id="IPR011766">
    <property type="entry name" value="TPP_enzyme_TPP-bd"/>
</dbReference>
<dbReference type="SUPFAM" id="SSF52518">
    <property type="entry name" value="Thiamin diphosphate-binding fold (THDP-binding)"/>
    <property type="match status" value="2"/>
</dbReference>
<evidence type="ECO:0000256" key="12">
    <source>
        <dbReference type="ARBA" id="ARBA00030514"/>
    </source>
</evidence>
<dbReference type="Gene3D" id="3.40.50.920">
    <property type="match status" value="1"/>
</dbReference>
<dbReference type="InterPro" id="IPR002880">
    <property type="entry name" value="Pyrv_Fd/Flavodoxin_OxRdtase_N"/>
</dbReference>
<dbReference type="CDD" id="cd02008">
    <property type="entry name" value="TPP_IOR_alpha"/>
    <property type="match status" value="1"/>
</dbReference>
<feature type="binding site" evidence="15">
    <location>
        <position position="570"/>
    </location>
    <ligand>
        <name>[4Fe-4S] cluster</name>
        <dbReference type="ChEBI" id="CHEBI:49883"/>
        <label>2</label>
    </ligand>
</feature>
<comment type="subunit">
    <text evidence="2">Heterodimer of the IorA and IorB subunits.</text>
</comment>
<evidence type="ECO:0000256" key="1">
    <source>
        <dbReference type="ARBA" id="ARBA00002995"/>
    </source>
</evidence>
<sequence length="587" mass="64684">MKVIMSGNEAIARGAYEAGCKVASAYPGTPSTEILENFATYDGVYAEWAPNEKVGLEVASGAAIGGARSLTTMKHVGLNVAADPLFTMAYEGVNGGLVVVTADDPGMHSSQNEQDNRLFAPHAKIAMVEPSDSQECKDFMKEAFNISEQFDTVVLYRSTTRVSHSKSVVELGEREEVEVKPYEKDIKKYIMIPAHSKKKHYEVEERLNKLKEYSNNCGLNRMEIKDTKIGIVTSGISYQYVKEVFGDKVSILKIGMSYPLPDKMMKEFASKVEKLYVVEENEPYLENALKVLGINCIGKEVIPICEELNPDIIRKAICKESVEENYSIDIKAPSRPPVLCPGCPHRGIFYAVSKYKDNIISTGDIGCYTLGMVAPLSVTDTVVCMGASITAGLGIEKANQLAKRDKKVFAFIGDSTFFHSGITGLTNSIYNNIPIVTCILDNRTTGMTGHQENPGTGKTLQNKPAPMIDIEKVVLALGVKEENVKVVDPYKLQQTEEAVKVAYESREPFVIITKQPCALKKDVIKRRANMFCHVDSDKCKKCKACLKTGCPALKFKENVVSIDKNMCNGCELCKQVCKFDAIEKVGE</sequence>
<feature type="domain" description="4Fe-4S ferredoxin-type" evidence="16">
    <location>
        <begin position="530"/>
        <end position="551"/>
    </location>
</feature>
<keyword evidence="17" id="KW-0670">Pyruvate</keyword>
<evidence type="ECO:0000313" key="17">
    <source>
        <dbReference type="EMBL" id="NMM61116.1"/>
    </source>
</evidence>
<dbReference type="AlphaFoldDB" id="A0A7Y0ED03"/>
<feature type="binding site" evidence="15">
    <location>
        <position position="573"/>
    </location>
    <ligand>
        <name>[4Fe-4S] cluster</name>
        <dbReference type="ChEBI" id="CHEBI:49883"/>
        <label>2</label>
    </ligand>
</feature>
<dbReference type="GO" id="GO:0046872">
    <property type="term" value="F:metal ion binding"/>
    <property type="evidence" value="ECO:0007669"/>
    <property type="project" value="UniProtKB-UniRule"/>
</dbReference>
<keyword evidence="18" id="KW-1185">Reference proteome</keyword>
<evidence type="ECO:0000256" key="13">
    <source>
        <dbReference type="ARBA" id="ARBA00048332"/>
    </source>
</evidence>
<evidence type="ECO:0000256" key="14">
    <source>
        <dbReference type="PIRNR" id="PIRNR006439"/>
    </source>
</evidence>
<evidence type="ECO:0000256" key="5">
    <source>
        <dbReference type="ARBA" id="ARBA00022448"/>
    </source>
</evidence>
<dbReference type="PIRSF" id="PIRSF006439">
    <property type="entry name" value="Indolepyruvate_ferr_oxidored"/>
    <property type="match status" value="1"/>
</dbReference>
<dbReference type="CDD" id="cd07034">
    <property type="entry name" value="TPP_PYR_PFOR_IOR-alpha_like"/>
    <property type="match status" value="1"/>
</dbReference>
<dbReference type="Gene3D" id="3.40.50.970">
    <property type="match status" value="2"/>
</dbReference>
<dbReference type="InterPro" id="IPR017896">
    <property type="entry name" value="4Fe4S_Fe-S-bd"/>
</dbReference>
<dbReference type="NCBIfam" id="TIGR03336">
    <property type="entry name" value="IOR_alpha"/>
    <property type="match status" value="1"/>
</dbReference>
<feature type="binding site" evidence="15">
    <location>
        <position position="550"/>
    </location>
    <ligand>
        <name>[4Fe-4S] cluster</name>
        <dbReference type="ChEBI" id="CHEBI:49883"/>
        <label>2</label>
    </ligand>
</feature>
<evidence type="ECO:0000256" key="6">
    <source>
        <dbReference type="ARBA" id="ARBA00022485"/>
    </source>
</evidence>
<dbReference type="Pfam" id="PF00037">
    <property type="entry name" value="Fer4"/>
    <property type="match status" value="1"/>
</dbReference>
<feature type="binding site" evidence="15">
    <location>
        <position position="567"/>
    </location>
    <ligand>
        <name>[4Fe-4S] cluster</name>
        <dbReference type="ChEBI" id="CHEBI:49883"/>
        <label>2</label>
    </ligand>
</feature>
<evidence type="ECO:0000256" key="7">
    <source>
        <dbReference type="ARBA" id="ARBA00022723"/>
    </source>
</evidence>
<dbReference type="InterPro" id="IPR017721">
    <property type="entry name" value="IorA"/>
</dbReference>
<feature type="binding site" evidence="15">
    <location>
        <position position="545"/>
    </location>
    <ligand>
        <name>[4Fe-4S] cluster</name>
        <dbReference type="ChEBI" id="CHEBI:49883"/>
        <label>1</label>
    </ligand>
</feature>
<evidence type="ECO:0000259" key="16">
    <source>
        <dbReference type="PROSITE" id="PS51379"/>
    </source>
</evidence>
<dbReference type="InterPro" id="IPR029061">
    <property type="entry name" value="THDP-binding"/>
</dbReference>
<dbReference type="Proteomes" id="UP000537131">
    <property type="component" value="Unassembled WGS sequence"/>
</dbReference>
<protein>
    <recommendedName>
        <fullName evidence="4 14">Indolepyruvate oxidoreductase subunit IorA</fullName>
        <shortName evidence="14">IOR</shortName>
        <ecNumber evidence="3 14">1.2.7.8</ecNumber>
    </recommendedName>
    <alternativeName>
        <fullName evidence="12 14">Indolepyruvate ferredoxin oxidoreductase subunit alpha</fullName>
    </alternativeName>
</protein>
<evidence type="ECO:0000256" key="15">
    <source>
        <dbReference type="PIRSR" id="PIRSR006439-50"/>
    </source>
</evidence>
<feature type="binding site" evidence="15">
    <location>
        <position position="577"/>
    </location>
    <ligand>
        <name>[4Fe-4S] cluster</name>
        <dbReference type="ChEBI" id="CHEBI:49883"/>
        <label>1</label>
    </ligand>
</feature>
<evidence type="ECO:0000256" key="8">
    <source>
        <dbReference type="ARBA" id="ARBA00022982"/>
    </source>
</evidence>
<proteinExistence type="predicted"/>
<keyword evidence="8 14" id="KW-0249">Electron transport</keyword>
<organism evidence="17 18">
    <name type="scientific">Clostridium muellerianum</name>
    <dbReference type="NCBI Taxonomy" id="2716538"/>
    <lineage>
        <taxon>Bacteria</taxon>
        <taxon>Bacillati</taxon>
        <taxon>Bacillota</taxon>
        <taxon>Clostridia</taxon>
        <taxon>Eubacteriales</taxon>
        <taxon>Clostridiaceae</taxon>
        <taxon>Clostridium</taxon>
    </lineage>
</organism>
<evidence type="ECO:0000256" key="11">
    <source>
        <dbReference type="ARBA" id="ARBA00023014"/>
    </source>
</evidence>
<keyword evidence="6 14" id="KW-0004">4Fe-4S</keyword>
<evidence type="ECO:0000256" key="10">
    <source>
        <dbReference type="ARBA" id="ARBA00023004"/>
    </source>
</evidence>
<comment type="function">
    <text evidence="1 14">Catalyzes the ferredoxin-dependent oxidative decarboxylation of arylpyruvates.</text>
</comment>
<dbReference type="RefSeq" id="WP_169295732.1">
    <property type="nucleotide sequence ID" value="NZ_JABBNI010000001.1"/>
</dbReference>
<keyword evidence="7 14" id="KW-0479">Metal-binding</keyword>
<comment type="catalytic activity">
    <reaction evidence="13 14">
        <text>indole-3-pyruvate + 2 oxidized [2Fe-2S]-[ferredoxin] + CoA = (indol-3-yl)acetyl-CoA + 2 reduced [2Fe-2S]-[ferredoxin] + CO2 + H(+)</text>
        <dbReference type="Rhea" id="RHEA:12645"/>
        <dbReference type="Rhea" id="RHEA-COMP:10000"/>
        <dbReference type="Rhea" id="RHEA-COMP:10001"/>
        <dbReference type="ChEBI" id="CHEBI:15378"/>
        <dbReference type="ChEBI" id="CHEBI:16526"/>
        <dbReference type="ChEBI" id="CHEBI:17640"/>
        <dbReference type="ChEBI" id="CHEBI:33737"/>
        <dbReference type="ChEBI" id="CHEBI:33738"/>
        <dbReference type="ChEBI" id="CHEBI:57271"/>
        <dbReference type="ChEBI" id="CHEBI:57287"/>
        <dbReference type="EC" id="1.2.7.8"/>
    </reaction>
</comment>
<feature type="binding site" evidence="15">
    <location>
        <position position="542"/>
    </location>
    <ligand>
        <name>[4Fe-4S] cluster</name>
        <dbReference type="ChEBI" id="CHEBI:49883"/>
        <label>1</label>
    </ligand>
</feature>
<dbReference type="Pfam" id="PF01855">
    <property type="entry name" value="POR_N"/>
    <property type="match status" value="1"/>
</dbReference>
<name>A0A7Y0ED03_9CLOT</name>
<evidence type="ECO:0000256" key="2">
    <source>
        <dbReference type="ARBA" id="ARBA00011238"/>
    </source>
</evidence>
<keyword evidence="11 14" id="KW-0411">Iron-sulfur</keyword>
<dbReference type="PROSITE" id="PS51379">
    <property type="entry name" value="4FE4S_FER_2"/>
    <property type="match status" value="2"/>
</dbReference>
<gene>
    <name evidence="17" type="primary">iorA</name>
    <name evidence="17" type="ORF">HBE96_00045</name>
</gene>
<feature type="binding site" evidence="15">
    <location>
        <position position="539"/>
    </location>
    <ligand>
        <name>[4Fe-4S] cluster</name>
        <dbReference type="ChEBI" id="CHEBI:49883"/>
        <label>1</label>
    </ligand>
</feature>
<dbReference type="InterPro" id="IPR045025">
    <property type="entry name" value="HACL1-like"/>
</dbReference>
<keyword evidence="9 14" id="KW-0560">Oxidoreductase</keyword>
<comment type="cofactor">
    <cofactor evidence="14 15">
        <name>[4Fe-4S] cluster</name>
        <dbReference type="ChEBI" id="CHEBI:49883"/>
    </cofactor>
    <text evidence="14 15">Binds 2 [4Fe-4S] clusters. In this family the first cluster has a non-standard and varying [4Fe-4S] binding motif CX(2)CX(2)CX(4-5)CP.</text>
</comment>
<comment type="caution">
    <text evidence="17">The sequence shown here is derived from an EMBL/GenBank/DDBJ whole genome shotgun (WGS) entry which is preliminary data.</text>
</comment>
<dbReference type="PANTHER" id="PTHR43710">
    <property type="entry name" value="2-HYDROXYACYL-COA LYASE"/>
    <property type="match status" value="1"/>
</dbReference>
<evidence type="ECO:0000256" key="9">
    <source>
        <dbReference type="ARBA" id="ARBA00023002"/>
    </source>
</evidence>
<reference evidence="17 18" key="2">
    <citation type="submission" date="2020-06" db="EMBL/GenBank/DDBJ databases">
        <title>Complete Genome Sequence of Clostridium muelleri sp. nov. P21T, an Acid-Alcohol Producing Acetogen Isolated from Old Hay.</title>
        <authorList>
            <person name="Duncan K.E."/>
            <person name="Tanner R.S."/>
        </authorList>
    </citation>
    <scope>NUCLEOTIDE SEQUENCE [LARGE SCALE GENOMIC DNA]</scope>
    <source>
        <strain evidence="17 18">P21</strain>
    </source>
</reference>
<feature type="domain" description="4Fe-4S ferredoxin-type" evidence="16">
    <location>
        <begin position="558"/>
        <end position="587"/>
    </location>
</feature>
<dbReference type="EC" id="1.2.7.8" evidence="3 14"/>
<reference evidence="17 18" key="1">
    <citation type="submission" date="2020-04" db="EMBL/GenBank/DDBJ databases">
        <authorList>
            <person name="Doyle D.A."/>
        </authorList>
    </citation>
    <scope>NUCLEOTIDE SEQUENCE [LARGE SCALE GENOMIC DNA]</scope>
    <source>
        <strain evidence="17 18">P21</strain>
    </source>
</reference>
<dbReference type="FunFam" id="3.40.50.970:FF:000039">
    <property type="entry name" value="Indolepyruvate oxidoreductase subunit IorA"/>
    <property type="match status" value="1"/>
</dbReference>
<dbReference type="EMBL" id="JABBNI010000001">
    <property type="protein sequence ID" value="NMM61116.1"/>
    <property type="molecule type" value="Genomic_DNA"/>
</dbReference>
<dbReference type="SUPFAM" id="SSF52922">
    <property type="entry name" value="TK C-terminal domain-like"/>
    <property type="match status" value="1"/>
</dbReference>
<dbReference type="Pfam" id="PF02775">
    <property type="entry name" value="TPP_enzyme_C"/>
    <property type="match status" value="1"/>
</dbReference>
<dbReference type="Gene3D" id="3.30.70.20">
    <property type="match status" value="1"/>
</dbReference>
<dbReference type="PANTHER" id="PTHR43710:SF5">
    <property type="entry name" value="INDOLEPYRUVATE FERREDOXIN OXIDOREDUCTASE ALPHA SUBUNIT"/>
    <property type="match status" value="1"/>
</dbReference>
<dbReference type="GO" id="GO:0030976">
    <property type="term" value="F:thiamine pyrophosphate binding"/>
    <property type="evidence" value="ECO:0007669"/>
    <property type="project" value="InterPro"/>
</dbReference>
<dbReference type="GO" id="GO:0051539">
    <property type="term" value="F:4 iron, 4 sulfur cluster binding"/>
    <property type="evidence" value="ECO:0007669"/>
    <property type="project" value="UniProtKB-UniRule"/>
</dbReference>
<accession>A0A7Y0ED03</accession>
<dbReference type="GO" id="GO:0043805">
    <property type="term" value="F:indolepyruvate ferredoxin oxidoreductase activity"/>
    <property type="evidence" value="ECO:0007669"/>
    <property type="project" value="UniProtKB-UniRule"/>
</dbReference>
<keyword evidence="5 14" id="KW-0813">Transport</keyword>
<evidence type="ECO:0000256" key="4">
    <source>
        <dbReference type="ARBA" id="ARBA00017710"/>
    </source>
</evidence>
<keyword evidence="10 14" id="KW-0408">Iron</keyword>
<dbReference type="InterPro" id="IPR009014">
    <property type="entry name" value="Transketo_C/PFOR_II"/>
</dbReference>
<evidence type="ECO:0000313" key="18">
    <source>
        <dbReference type="Proteomes" id="UP000537131"/>
    </source>
</evidence>